<evidence type="ECO:0000313" key="3">
    <source>
        <dbReference type="Proteomes" id="UP000502894"/>
    </source>
</evidence>
<accession>A0A6F8T9U1</accession>
<dbReference type="Proteomes" id="UP000502894">
    <property type="component" value="Chromosome"/>
</dbReference>
<evidence type="ECO:0000313" key="2">
    <source>
        <dbReference type="EMBL" id="BCA97118.1"/>
    </source>
</evidence>
<proteinExistence type="predicted"/>
<dbReference type="KEGG" id="lant:TUM19329_34790"/>
<reference evidence="2" key="1">
    <citation type="journal article" date="2020" name="Microbiol. Resour. Announc.">
        <title>Complete Genome Sequence of Novel Psychrotolerant Legionella Strain TUM19329, Isolated from Antarctic Lake Sediment.</title>
        <authorList>
            <person name="Shimada S."/>
            <person name="Nakai R."/>
            <person name="Aoki K."/>
            <person name="Shimoeda N."/>
            <person name="Ohno G."/>
            <person name="Miyazaki Y."/>
            <person name="Kudoh S."/>
            <person name="Imura S."/>
            <person name="Watanabe K."/>
            <person name="Ishii Y."/>
            <person name="Tateda K."/>
        </authorList>
    </citation>
    <scope>NUCLEOTIDE SEQUENCE [LARGE SCALE GENOMIC DNA]</scope>
    <source>
        <strain evidence="2">TUM19329</strain>
    </source>
</reference>
<feature type="signal peptide" evidence="1">
    <location>
        <begin position="1"/>
        <end position="24"/>
    </location>
</feature>
<dbReference type="EMBL" id="AP022839">
    <property type="protein sequence ID" value="BCA97118.1"/>
    <property type="molecule type" value="Genomic_DNA"/>
</dbReference>
<organism evidence="2 3">
    <name type="scientific">Legionella antarctica</name>
    <dbReference type="NCBI Taxonomy" id="2708020"/>
    <lineage>
        <taxon>Bacteria</taxon>
        <taxon>Pseudomonadati</taxon>
        <taxon>Pseudomonadota</taxon>
        <taxon>Gammaproteobacteria</taxon>
        <taxon>Legionellales</taxon>
        <taxon>Legionellaceae</taxon>
        <taxon>Legionella</taxon>
    </lineage>
</organism>
<sequence>MMKKVRLKSALFATISLVLGGAEAAIHANSTGSATLTVVAASKSTKSTFTTCRNTMQNCLVTLTVMPPNEGYVIIQNTSDVDAINVRATLPVEFSDVNQTSICEVLKARESCSLAFAPGSNRTQPHPQATIPVKGDNTGTVFFDMRVIN</sequence>
<keyword evidence="1" id="KW-0732">Signal</keyword>
<protein>
    <recommendedName>
        <fullName evidence="4">Transmembrane protein</fullName>
    </recommendedName>
</protein>
<dbReference type="RefSeq" id="WP_173238327.1">
    <property type="nucleotide sequence ID" value="NZ_AP022839.1"/>
</dbReference>
<name>A0A6F8T9U1_9GAMM</name>
<keyword evidence="3" id="KW-1185">Reference proteome</keyword>
<evidence type="ECO:0000256" key="1">
    <source>
        <dbReference type="SAM" id="SignalP"/>
    </source>
</evidence>
<feature type="chain" id="PRO_5026168172" description="Transmembrane protein" evidence="1">
    <location>
        <begin position="25"/>
        <end position="149"/>
    </location>
</feature>
<dbReference type="AlphaFoldDB" id="A0A6F8T9U1"/>
<evidence type="ECO:0008006" key="4">
    <source>
        <dbReference type="Google" id="ProtNLM"/>
    </source>
</evidence>
<gene>
    <name evidence="2" type="ORF">TUM19329_34790</name>
</gene>